<evidence type="ECO:0000313" key="2">
    <source>
        <dbReference type="Proteomes" id="UP000033618"/>
    </source>
</evidence>
<dbReference type="Proteomes" id="UP000033618">
    <property type="component" value="Unassembled WGS sequence"/>
</dbReference>
<keyword evidence="2" id="KW-1185">Reference proteome</keyword>
<accession>A0A0F5K1J0</accession>
<dbReference type="Gene3D" id="1.25.40.10">
    <property type="entry name" value="Tetratricopeptide repeat domain"/>
    <property type="match status" value="1"/>
</dbReference>
<dbReference type="InterPro" id="IPR011990">
    <property type="entry name" value="TPR-like_helical_dom_sf"/>
</dbReference>
<dbReference type="SUPFAM" id="SSF48452">
    <property type="entry name" value="TPR-like"/>
    <property type="match status" value="1"/>
</dbReference>
<gene>
    <name evidence="1" type="ORF">WM40_11800</name>
</gene>
<proteinExistence type="predicted"/>
<sequence>MKRDEKIDHACHGAGTMPDAASVRGELARILVSQCFATSERMRALIEYLVNQTLDGRADRLKEYTIAVEVFGRGKDFDPRIETVVRTEAWRLRARLTRYYETEGVANPIRLQLAKRSFAVLAWSIPEPSRSLSFAPRSVSTVARVAVLPFMATGDDPLLRGFGESLSDEFSHALSRLPRLEVAARSSCRAMTAQPMVDIREAARHLGATLLFEGSLRRTGNDIRILLQLIDAVTGCQLWTHAKVVSWCDEAGFLEDTAARLVTDLMRSAPVWQTSLAETFIESVRLDSDLRQILLVGMGCTPTVLDIMRHSIGWLETRLRDNPNDAEMQLTLANLLAAFITIVPGSGADLMPRLRHVAQMSTTEPHLATQGLIAWGMASLFVLDLATAHGALTRAVTLAPQDCGARMARGLLHLQVGCLDGAMNDIRLAREFHPLSATVTGMAAAVLINCRRYGEAVELARRAVALDTEFKPAQALLADALFWDGRVSQALGRFEELTEIGGRSAYALGKLGYVSARAGLTDKARAILEELNDSDDDPARVSMARVPIQLGLGDHDAALSALTVALEMPTAPELLLCSAPQFDPLRGDKRFAALLARLGAGVHQAATACEATPTAG</sequence>
<dbReference type="RefSeq" id="WP_046152941.1">
    <property type="nucleotide sequence ID" value="NZ_CADFGU010000003.1"/>
</dbReference>
<name>A0A0F5K1J0_9BURK</name>
<reference evidence="1 2" key="1">
    <citation type="submission" date="2015-03" db="EMBL/GenBank/DDBJ databases">
        <title>Draft Genome Sequence of Burkholderia andropogonis type strain ICMP2807, isolated from Sorghum bicolor.</title>
        <authorList>
            <person name="Lopes-Santos L."/>
            <person name="Castro D.B."/>
            <person name="Ottoboni L.M."/>
            <person name="Park D."/>
            <person name="Weirc B.S."/>
            <person name="Destefano S.A."/>
        </authorList>
    </citation>
    <scope>NUCLEOTIDE SEQUENCE [LARGE SCALE GENOMIC DNA]</scope>
    <source>
        <strain evidence="1 2">ICMP2807</strain>
    </source>
</reference>
<protein>
    <submittedName>
        <fullName evidence="1">Uncharacterized protein</fullName>
    </submittedName>
</protein>
<evidence type="ECO:0000313" key="1">
    <source>
        <dbReference type="EMBL" id="KKB63417.1"/>
    </source>
</evidence>
<dbReference type="AlphaFoldDB" id="A0A0F5K1J0"/>
<comment type="caution">
    <text evidence="1">The sequence shown here is derived from an EMBL/GenBank/DDBJ whole genome shotgun (WGS) entry which is preliminary data.</text>
</comment>
<dbReference type="OrthoDB" id="54411at2"/>
<organism evidence="1 2">
    <name type="scientific">Robbsia andropogonis</name>
    <dbReference type="NCBI Taxonomy" id="28092"/>
    <lineage>
        <taxon>Bacteria</taxon>
        <taxon>Pseudomonadati</taxon>
        <taxon>Pseudomonadota</taxon>
        <taxon>Betaproteobacteria</taxon>
        <taxon>Burkholderiales</taxon>
        <taxon>Burkholderiaceae</taxon>
        <taxon>Robbsia</taxon>
    </lineage>
</organism>
<dbReference type="PATRIC" id="fig|28092.6.peg.2774"/>
<dbReference type="EMBL" id="LAQU01000010">
    <property type="protein sequence ID" value="KKB63417.1"/>
    <property type="molecule type" value="Genomic_DNA"/>
</dbReference>
<dbReference type="STRING" id="28092.WM40_11800"/>